<proteinExistence type="predicted"/>
<accession>A0A0S2W8C8</accession>
<protein>
    <submittedName>
        <fullName evidence="1">Uncharacterized protein</fullName>
    </submittedName>
</protein>
<reference evidence="2" key="2">
    <citation type="submission" date="2015-04" db="EMBL/GenBank/DDBJ databases">
        <title>A butyrogenic pathway from the amino acid lysine in a human gut commensal.</title>
        <authorList>
            <person name="de Vos W.M."/>
            <person name="Bui N.T.P."/>
            <person name="Plugge C.M."/>
            <person name="Ritari J."/>
        </authorList>
    </citation>
    <scope>NUCLEOTIDE SEQUENCE [LARGE SCALE GENOMIC DNA]</scope>
    <source>
        <strain evidence="2">AF211</strain>
    </source>
</reference>
<evidence type="ECO:0000313" key="1">
    <source>
        <dbReference type="EMBL" id="ALP95579.1"/>
    </source>
</evidence>
<name>A0A0S2W8C8_9FIRM</name>
<dbReference type="STRING" id="1297617.IB211_03188c"/>
<dbReference type="EMBL" id="CP011307">
    <property type="protein sequence ID" value="ALP95579.1"/>
    <property type="molecule type" value="Genomic_DNA"/>
</dbReference>
<dbReference type="Proteomes" id="UP000064844">
    <property type="component" value="Chromosome"/>
</dbReference>
<dbReference type="KEGG" id="ibu:IB211_03188c"/>
<reference evidence="1 2" key="1">
    <citation type="journal article" date="2015" name="Nat. Commun.">
        <title>Production of butyrate from lysine and the Amadori product fructoselysine by a human gut commensal.</title>
        <authorList>
            <person name="Bui T.P."/>
            <person name="Ritari J."/>
            <person name="Boeren S."/>
            <person name="de Waard P."/>
            <person name="Plugge C.M."/>
            <person name="de Vos W.M."/>
        </authorList>
    </citation>
    <scope>NUCLEOTIDE SEQUENCE [LARGE SCALE GENOMIC DNA]</scope>
    <source>
        <strain evidence="1 2">AF211</strain>
    </source>
</reference>
<dbReference type="AlphaFoldDB" id="A0A0S2W8C8"/>
<evidence type="ECO:0000313" key="2">
    <source>
        <dbReference type="Proteomes" id="UP000064844"/>
    </source>
</evidence>
<sequence length="53" mass="6259">MIYDLISYIIQNIFEIARKRGQKLAKTAILMKIDKIIEKKRNLMIISGHIDQK</sequence>
<keyword evidence="2" id="KW-1185">Reference proteome</keyword>
<organism evidence="1 2">
    <name type="scientific">Intestinimonas butyriciproducens</name>
    <dbReference type="NCBI Taxonomy" id="1297617"/>
    <lineage>
        <taxon>Bacteria</taxon>
        <taxon>Bacillati</taxon>
        <taxon>Bacillota</taxon>
        <taxon>Clostridia</taxon>
        <taxon>Eubacteriales</taxon>
        <taxon>Intestinimonas</taxon>
    </lineage>
</organism>
<gene>
    <name evidence="1" type="ORF">IB211_03188c</name>
</gene>